<keyword evidence="2" id="KW-1185">Reference proteome</keyword>
<name>A0ACC2E1C1_DIPCM</name>
<evidence type="ECO:0000313" key="1">
    <source>
        <dbReference type="EMBL" id="KAJ7560254.1"/>
    </source>
</evidence>
<dbReference type="EMBL" id="CM055095">
    <property type="protein sequence ID" value="KAJ7560254.1"/>
    <property type="molecule type" value="Genomic_DNA"/>
</dbReference>
<accession>A0ACC2E1C1</accession>
<dbReference type="Proteomes" id="UP001162992">
    <property type="component" value="Chromosome 4"/>
</dbReference>
<gene>
    <name evidence="1" type="ORF">O6H91_04G120300</name>
</gene>
<protein>
    <submittedName>
        <fullName evidence="1">Uncharacterized protein</fullName>
    </submittedName>
</protein>
<comment type="caution">
    <text evidence="1">The sequence shown here is derived from an EMBL/GenBank/DDBJ whole genome shotgun (WGS) entry which is preliminary data.</text>
</comment>
<evidence type="ECO:0000313" key="2">
    <source>
        <dbReference type="Proteomes" id="UP001162992"/>
    </source>
</evidence>
<proteinExistence type="predicted"/>
<organism evidence="1 2">
    <name type="scientific">Diphasiastrum complanatum</name>
    <name type="common">Issler's clubmoss</name>
    <name type="synonym">Lycopodium complanatum</name>
    <dbReference type="NCBI Taxonomy" id="34168"/>
    <lineage>
        <taxon>Eukaryota</taxon>
        <taxon>Viridiplantae</taxon>
        <taxon>Streptophyta</taxon>
        <taxon>Embryophyta</taxon>
        <taxon>Tracheophyta</taxon>
        <taxon>Lycopodiopsida</taxon>
        <taxon>Lycopodiales</taxon>
        <taxon>Lycopodiaceae</taxon>
        <taxon>Lycopodioideae</taxon>
        <taxon>Diphasiastrum</taxon>
    </lineage>
</organism>
<reference evidence="2" key="1">
    <citation type="journal article" date="2024" name="Proc. Natl. Acad. Sci. U.S.A.">
        <title>Extraordinary preservation of gene collinearity over three hundred million years revealed in homosporous lycophytes.</title>
        <authorList>
            <person name="Li C."/>
            <person name="Wickell D."/>
            <person name="Kuo L.Y."/>
            <person name="Chen X."/>
            <person name="Nie B."/>
            <person name="Liao X."/>
            <person name="Peng D."/>
            <person name="Ji J."/>
            <person name="Jenkins J."/>
            <person name="Williams M."/>
            <person name="Shu S."/>
            <person name="Plott C."/>
            <person name="Barry K."/>
            <person name="Rajasekar S."/>
            <person name="Grimwood J."/>
            <person name="Han X."/>
            <person name="Sun S."/>
            <person name="Hou Z."/>
            <person name="He W."/>
            <person name="Dai G."/>
            <person name="Sun C."/>
            <person name="Schmutz J."/>
            <person name="Leebens-Mack J.H."/>
            <person name="Li F.W."/>
            <person name="Wang L."/>
        </authorList>
    </citation>
    <scope>NUCLEOTIDE SEQUENCE [LARGE SCALE GENOMIC DNA]</scope>
    <source>
        <strain evidence="2">cv. PW_Plant_1</strain>
    </source>
</reference>
<sequence>MKIYVSALRRPPSLLHPPHNGMDRISAKRLSSSSSVYAKFKCFSFSNPFIMPSLELQNGTILFLHKPTNTAATPQALRIRLCTILHLIGVNSLGLRVNPSSVRAVKQSDSSNSIADDEEFEFREAEEVGSAEDGDKFDDFEKVSEGNVDVMVEKIGSNKRRVTAHVCIEAPLDTVWQVLTDYEGLADFIPNLVACQLLERREHGARLLQIGEQKVALGLKFQAKGVLDVQENPVQISLNRICRDIMFEMVEGDFQVFRGVWHLEQVKSPLGGSCENLNVESNVQTILSYILDVQPKIWLPVSLVETRLTSQVKVNLGSVRDRALQLTLSIID</sequence>